<comment type="caution">
    <text evidence="1">The sequence shown here is derived from an EMBL/GenBank/DDBJ whole genome shotgun (WGS) entry which is preliminary data.</text>
</comment>
<dbReference type="AlphaFoldDB" id="A0A8X6UL58"/>
<organism evidence="1 2">
    <name type="scientific">Nephila pilipes</name>
    <name type="common">Giant wood spider</name>
    <name type="synonym">Nephila maculata</name>
    <dbReference type="NCBI Taxonomy" id="299642"/>
    <lineage>
        <taxon>Eukaryota</taxon>
        <taxon>Metazoa</taxon>
        <taxon>Ecdysozoa</taxon>
        <taxon>Arthropoda</taxon>
        <taxon>Chelicerata</taxon>
        <taxon>Arachnida</taxon>
        <taxon>Araneae</taxon>
        <taxon>Araneomorphae</taxon>
        <taxon>Entelegynae</taxon>
        <taxon>Araneoidea</taxon>
        <taxon>Nephilidae</taxon>
        <taxon>Nephila</taxon>
    </lineage>
</organism>
<dbReference type="Proteomes" id="UP000887013">
    <property type="component" value="Unassembled WGS sequence"/>
</dbReference>
<dbReference type="OrthoDB" id="6517063at2759"/>
<protein>
    <submittedName>
        <fullName evidence="1">Nuclear receptor coactivator 2</fullName>
    </submittedName>
</protein>
<reference evidence="1" key="1">
    <citation type="submission" date="2020-08" db="EMBL/GenBank/DDBJ databases">
        <title>Multicomponent nature underlies the extraordinary mechanical properties of spider dragline silk.</title>
        <authorList>
            <person name="Kono N."/>
            <person name="Nakamura H."/>
            <person name="Mori M."/>
            <person name="Yoshida Y."/>
            <person name="Ohtoshi R."/>
            <person name="Malay A.D."/>
            <person name="Moran D.A.P."/>
            <person name="Tomita M."/>
            <person name="Numata K."/>
            <person name="Arakawa K."/>
        </authorList>
    </citation>
    <scope>NUCLEOTIDE SEQUENCE</scope>
</reference>
<sequence>MENPIVKSRHGHLAAQNPVLAGLLARNSRKPSYITKIKASVIASRLPNECLPKNLEKRLMRTPYTREIVRGRNSARVSQNDFRQVQIYEHVLLSAVQEEVALDSRGKVLMISQKCNASDYNQATNYIKGGISTDNYHQNVHLSNYGNLIQHNCRQGASSQNECNLQVDELAETMAEMRTK</sequence>
<keyword evidence="2" id="KW-1185">Reference proteome</keyword>
<proteinExistence type="predicted"/>
<name>A0A8X6UL58_NEPPI</name>
<accession>A0A8X6UL58</accession>
<evidence type="ECO:0000313" key="2">
    <source>
        <dbReference type="Proteomes" id="UP000887013"/>
    </source>
</evidence>
<keyword evidence="1" id="KW-0675">Receptor</keyword>
<evidence type="ECO:0000313" key="1">
    <source>
        <dbReference type="EMBL" id="GFU27797.1"/>
    </source>
</evidence>
<dbReference type="EMBL" id="BMAW01032931">
    <property type="protein sequence ID" value="GFU27797.1"/>
    <property type="molecule type" value="Genomic_DNA"/>
</dbReference>
<gene>
    <name evidence="1" type="primary">Ncoa2_1</name>
    <name evidence="1" type="ORF">NPIL_580721</name>
</gene>